<dbReference type="AlphaFoldDB" id="A0A9D2U7X8"/>
<dbReference type="InterPro" id="IPR019052">
    <property type="entry name" value="DUF2383"/>
</dbReference>
<comment type="caution">
    <text evidence="2">The sequence shown here is derived from an EMBL/GenBank/DDBJ whole genome shotgun (WGS) entry which is preliminary data.</text>
</comment>
<protein>
    <submittedName>
        <fullName evidence="2">PA2169 family four-helix-bundle protein</fullName>
    </submittedName>
</protein>
<organism evidence="2 3">
    <name type="scientific">Candidatus Mediterraneibacter quadrami</name>
    <dbReference type="NCBI Taxonomy" id="2838684"/>
    <lineage>
        <taxon>Bacteria</taxon>
        <taxon>Bacillati</taxon>
        <taxon>Bacillota</taxon>
        <taxon>Clostridia</taxon>
        <taxon>Lachnospirales</taxon>
        <taxon>Lachnospiraceae</taxon>
        <taxon>Mediterraneibacter</taxon>
    </lineage>
</organism>
<dbReference type="EMBL" id="DWUU01000022">
    <property type="protein sequence ID" value="HJD41988.1"/>
    <property type="molecule type" value="Genomic_DNA"/>
</dbReference>
<dbReference type="Pfam" id="PF09537">
    <property type="entry name" value="DUF2383"/>
    <property type="match status" value="1"/>
</dbReference>
<reference evidence="2" key="2">
    <citation type="submission" date="2021-04" db="EMBL/GenBank/DDBJ databases">
        <authorList>
            <person name="Gilroy R."/>
        </authorList>
    </citation>
    <scope>NUCLEOTIDE SEQUENCE</scope>
    <source>
        <strain evidence="2">ChiBcec15-3976</strain>
    </source>
</reference>
<sequence length="143" mass="16114">MDEQTRKLLEECCSGCRMAIESFRQVQEYVKDTGLKQLIHTYTEKHCQLEEEAASLLKESGNPEKSPGIMASAMSHFTTDIKLTLNSDNTQIAKLLIDGCAMGIKTLGEKSHQYGQADKKAVSLTDRIIRTEEDLMKKLKDFL</sequence>
<accession>A0A9D2U7X8</accession>
<evidence type="ECO:0000313" key="3">
    <source>
        <dbReference type="Proteomes" id="UP000823909"/>
    </source>
</evidence>
<feature type="domain" description="DUF2383" evidence="1">
    <location>
        <begin position="8"/>
        <end position="99"/>
    </location>
</feature>
<evidence type="ECO:0000259" key="1">
    <source>
        <dbReference type="Pfam" id="PF09537"/>
    </source>
</evidence>
<name>A0A9D2U7X8_9FIRM</name>
<dbReference type="Gene3D" id="1.20.1260.10">
    <property type="match status" value="1"/>
</dbReference>
<gene>
    <name evidence="2" type="ORF">H9910_03115</name>
</gene>
<evidence type="ECO:0000313" key="2">
    <source>
        <dbReference type="EMBL" id="HJD41988.1"/>
    </source>
</evidence>
<reference evidence="2" key="1">
    <citation type="journal article" date="2021" name="PeerJ">
        <title>Extensive microbial diversity within the chicken gut microbiome revealed by metagenomics and culture.</title>
        <authorList>
            <person name="Gilroy R."/>
            <person name="Ravi A."/>
            <person name="Getino M."/>
            <person name="Pursley I."/>
            <person name="Horton D.L."/>
            <person name="Alikhan N.F."/>
            <person name="Baker D."/>
            <person name="Gharbi K."/>
            <person name="Hall N."/>
            <person name="Watson M."/>
            <person name="Adriaenssens E.M."/>
            <person name="Foster-Nyarko E."/>
            <person name="Jarju S."/>
            <person name="Secka A."/>
            <person name="Antonio M."/>
            <person name="Oren A."/>
            <person name="Chaudhuri R.R."/>
            <person name="La Ragione R."/>
            <person name="Hildebrand F."/>
            <person name="Pallen M.J."/>
        </authorList>
    </citation>
    <scope>NUCLEOTIDE SEQUENCE</scope>
    <source>
        <strain evidence="2">ChiBcec15-3976</strain>
    </source>
</reference>
<dbReference type="InterPro" id="IPR012347">
    <property type="entry name" value="Ferritin-like"/>
</dbReference>
<dbReference type="Proteomes" id="UP000823909">
    <property type="component" value="Unassembled WGS sequence"/>
</dbReference>
<proteinExistence type="predicted"/>